<evidence type="ECO:0000313" key="2">
    <source>
        <dbReference type="EMBL" id="KAH8083343.1"/>
    </source>
</evidence>
<keyword evidence="3" id="KW-1185">Reference proteome</keyword>
<dbReference type="InterPro" id="IPR053013">
    <property type="entry name" value="LAT"/>
</dbReference>
<dbReference type="EMBL" id="JAEVFJ010000048">
    <property type="protein sequence ID" value="KAH8083343.1"/>
    <property type="molecule type" value="Genomic_DNA"/>
</dbReference>
<evidence type="ECO:0000259" key="1">
    <source>
        <dbReference type="Pfam" id="PF22998"/>
    </source>
</evidence>
<gene>
    <name evidence="2" type="ORF">BXZ70DRAFT_1002512</name>
</gene>
<reference evidence="2" key="1">
    <citation type="journal article" date="2021" name="New Phytol.">
        <title>Evolutionary innovations through gain and loss of genes in the ectomycorrhizal Boletales.</title>
        <authorList>
            <person name="Wu G."/>
            <person name="Miyauchi S."/>
            <person name="Morin E."/>
            <person name="Kuo A."/>
            <person name="Drula E."/>
            <person name="Varga T."/>
            <person name="Kohler A."/>
            <person name="Feng B."/>
            <person name="Cao Y."/>
            <person name="Lipzen A."/>
            <person name="Daum C."/>
            <person name="Hundley H."/>
            <person name="Pangilinan J."/>
            <person name="Johnson J."/>
            <person name="Barry K."/>
            <person name="LaButti K."/>
            <person name="Ng V."/>
            <person name="Ahrendt S."/>
            <person name="Min B."/>
            <person name="Choi I.G."/>
            <person name="Park H."/>
            <person name="Plett J.M."/>
            <person name="Magnuson J."/>
            <person name="Spatafora J.W."/>
            <person name="Nagy L.G."/>
            <person name="Henrissat B."/>
            <person name="Grigoriev I.V."/>
            <person name="Yang Z.L."/>
            <person name="Xu J."/>
            <person name="Martin F.M."/>
        </authorList>
    </citation>
    <scope>NUCLEOTIDE SEQUENCE</scope>
    <source>
        <strain evidence="2">KKN 215</strain>
    </source>
</reference>
<dbReference type="Proteomes" id="UP000813824">
    <property type="component" value="Unassembled WGS sequence"/>
</dbReference>
<name>A0A8K0UFR9_9AGAR</name>
<evidence type="ECO:0000313" key="3">
    <source>
        <dbReference type="Proteomes" id="UP000813824"/>
    </source>
</evidence>
<dbReference type="OrthoDB" id="2020070at2759"/>
<proteinExistence type="predicted"/>
<dbReference type="AlphaFoldDB" id="A0A8K0UFR9"/>
<dbReference type="PANTHER" id="PTHR34815">
    <property type="entry name" value="LYSINE ACETYLTRANSFERASE"/>
    <property type="match status" value="1"/>
</dbReference>
<sequence length="397" mass="44560">MLTYPLEALSLFPATQEQVSVSRKCTAAQWNRGKTVGQYVQRDVIMDEHEHAVHDRLITWVLAPRDDPSTLDFMCSCETFRRDSIVIQSSSGAEDNRAEDVIGYGIASVYTPPSKRKHGYASRMMSLLHWVLAPHSALPPFPPSWGTPPAPAPSTGNARFSVLYSDVGSDFYNACGPDETPRSGWVVRGAEHTIWKVEQDGQSAADDNMWKWLRKNETVALYNEDTRFIKGEAASRLKDGVGFTFLPDKGVGLFNINRTMEFDGDSLTPNLRCEHWGVVREGTEDTLASTFATWTPDVRDNGLGLVITRLRVDRAGLAPLVGRLREAAHTIGAQTVEVWNLVDTLKEEAARTGGVTEVRHEHLPAFKWYGKESEEQVHWLYNEKWVTSLYHILWGIT</sequence>
<dbReference type="Pfam" id="PF22998">
    <property type="entry name" value="GNAT_LYC1-like"/>
    <property type="match status" value="1"/>
</dbReference>
<comment type="caution">
    <text evidence="2">The sequence shown here is derived from an EMBL/GenBank/DDBJ whole genome shotgun (WGS) entry which is preliminary data.</text>
</comment>
<dbReference type="PANTHER" id="PTHR34815:SF2">
    <property type="entry name" value="N-ACETYLTRANSFERASE DOMAIN-CONTAINING PROTEIN"/>
    <property type="match status" value="1"/>
</dbReference>
<accession>A0A8K0UFR9</accession>
<organism evidence="2 3">
    <name type="scientific">Cristinia sonorae</name>
    <dbReference type="NCBI Taxonomy" id="1940300"/>
    <lineage>
        <taxon>Eukaryota</taxon>
        <taxon>Fungi</taxon>
        <taxon>Dikarya</taxon>
        <taxon>Basidiomycota</taxon>
        <taxon>Agaricomycotina</taxon>
        <taxon>Agaricomycetes</taxon>
        <taxon>Agaricomycetidae</taxon>
        <taxon>Agaricales</taxon>
        <taxon>Pleurotineae</taxon>
        <taxon>Stephanosporaceae</taxon>
        <taxon>Cristinia</taxon>
    </lineage>
</organism>
<dbReference type="InterPro" id="IPR055100">
    <property type="entry name" value="GNAT_LYC1-like"/>
</dbReference>
<protein>
    <recommendedName>
        <fullName evidence="1">LYC1 C-terminal domain-containing protein</fullName>
    </recommendedName>
</protein>
<feature type="domain" description="LYC1 C-terminal" evidence="1">
    <location>
        <begin position="202"/>
        <end position="385"/>
    </location>
</feature>